<evidence type="ECO:0000256" key="5">
    <source>
        <dbReference type="ARBA" id="ARBA00023136"/>
    </source>
</evidence>
<dbReference type="EMBL" id="JADEWL010000008">
    <property type="protein sequence ID" value="MBE9211856.1"/>
    <property type="molecule type" value="Genomic_DNA"/>
</dbReference>
<name>A0A8J7FCQ4_9CYAN</name>
<evidence type="ECO:0000313" key="7">
    <source>
        <dbReference type="EMBL" id="MBE9211856.1"/>
    </source>
</evidence>
<dbReference type="PANTHER" id="PTHR12608">
    <property type="entry name" value="TRANSMEMBRANE PROTEIN HTP-1 RELATED"/>
    <property type="match status" value="1"/>
</dbReference>
<evidence type="ECO:0000256" key="4">
    <source>
        <dbReference type="ARBA" id="ARBA00022989"/>
    </source>
</evidence>
<gene>
    <name evidence="7" type="ORF">IQ247_03830</name>
</gene>
<reference evidence="7" key="1">
    <citation type="submission" date="2020-10" db="EMBL/GenBank/DDBJ databases">
        <authorList>
            <person name="Castelo-Branco R."/>
            <person name="Eusebio N."/>
            <person name="Adriana R."/>
            <person name="Vieira A."/>
            <person name="Brugerolle De Fraissinette N."/>
            <person name="Rezende De Castro R."/>
            <person name="Schneider M.P."/>
            <person name="Vasconcelos V."/>
            <person name="Leao P.N."/>
        </authorList>
    </citation>
    <scope>NUCLEOTIDE SEQUENCE</scope>
    <source>
        <strain evidence="7">LEGE 06105</strain>
    </source>
</reference>
<keyword evidence="5 6" id="KW-0472">Membrane</keyword>
<dbReference type="RefSeq" id="WP_193917228.1">
    <property type="nucleotide sequence ID" value="NZ_JADEWL010000008.1"/>
</dbReference>
<dbReference type="GO" id="GO:0016020">
    <property type="term" value="C:membrane"/>
    <property type="evidence" value="ECO:0007669"/>
    <property type="project" value="UniProtKB-SubCell"/>
</dbReference>
<dbReference type="InterPro" id="IPR001727">
    <property type="entry name" value="GDT1-like"/>
</dbReference>
<dbReference type="Proteomes" id="UP000620559">
    <property type="component" value="Unassembled WGS sequence"/>
</dbReference>
<proteinExistence type="inferred from homology"/>
<keyword evidence="3 6" id="KW-0812">Transmembrane</keyword>
<feature type="transmembrane region" description="Helical" evidence="6">
    <location>
        <begin position="92"/>
        <end position="114"/>
    </location>
</feature>
<dbReference type="Pfam" id="PF01169">
    <property type="entry name" value="GDT1"/>
    <property type="match status" value="1"/>
</dbReference>
<evidence type="ECO:0000256" key="1">
    <source>
        <dbReference type="ARBA" id="ARBA00004141"/>
    </source>
</evidence>
<evidence type="ECO:0000256" key="6">
    <source>
        <dbReference type="RuleBase" id="RU365102"/>
    </source>
</evidence>
<comment type="similarity">
    <text evidence="2 6">Belongs to the GDT1 family.</text>
</comment>
<evidence type="ECO:0000256" key="2">
    <source>
        <dbReference type="ARBA" id="ARBA00009190"/>
    </source>
</evidence>
<comment type="caution">
    <text evidence="7">The sequence shown here is derived from an EMBL/GenBank/DDBJ whole genome shotgun (WGS) entry which is preliminary data.</text>
</comment>
<keyword evidence="8" id="KW-1185">Reference proteome</keyword>
<comment type="caution">
    <text evidence="6">Lacks conserved residue(s) required for the propagation of feature annotation.</text>
</comment>
<organism evidence="7 8">
    <name type="scientific">Plectonema cf. radiosum LEGE 06105</name>
    <dbReference type="NCBI Taxonomy" id="945769"/>
    <lineage>
        <taxon>Bacteria</taxon>
        <taxon>Bacillati</taxon>
        <taxon>Cyanobacteriota</taxon>
        <taxon>Cyanophyceae</taxon>
        <taxon>Oscillatoriophycideae</taxon>
        <taxon>Oscillatoriales</taxon>
        <taxon>Microcoleaceae</taxon>
        <taxon>Plectonema</taxon>
    </lineage>
</organism>
<feature type="transmembrane region" description="Helical" evidence="6">
    <location>
        <begin position="126"/>
        <end position="144"/>
    </location>
</feature>
<feature type="transmembrane region" description="Helical" evidence="6">
    <location>
        <begin position="56"/>
        <end position="72"/>
    </location>
</feature>
<evidence type="ECO:0000256" key="3">
    <source>
        <dbReference type="ARBA" id="ARBA00022692"/>
    </source>
</evidence>
<dbReference type="AlphaFoldDB" id="A0A8J7FCQ4"/>
<dbReference type="GO" id="GO:0046873">
    <property type="term" value="F:metal ion transmembrane transporter activity"/>
    <property type="evidence" value="ECO:0007669"/>
    <property type="project" value="InterPro"/>
</dbReference>
<protein>
    <recommendedName>
        <fullName evidence="6">GDT1 family protein</fullName>
    </recommendedName>
</protein>
<accession>A0A8J7FCQ4</accession>
<keyword evidence="4 6" id="KW-1133">Transmembrane helix</keyword>
<evidence type="ECO:0000313" key="8">
    <source>
        <dbReference type="Proteomes" id="UP000620559"/>
    </source>
</evidence>
<sequence>MKLDSTPITLTGTLTPNQEPKIADAPCHYKPTYETLHEASPEECEDNSTQKSQSPLFIFGSTFITIFFAEIGDKTQLSTLLISAESHSPWVVFVGSGAALITTSFLGVALGSLLAKHLSPKAINKAAGVSLLLISLMLFLDLIIA</sequence>
<comment type="subcellular location">
    <subcellularLocation>
        <location evidence="1 6">Membrane</location>
        <topology evidence="1 6">Multi-pass membrane protein</topology>
    </subcellularLocation>
</comment>
<dbReference type="PANTHER" id="PTHR12608:SF1">
    <property type="entry name" value="TRANSMEMBRANE PROTEIN 165"/>
    <property type="match status" value="1"/>
</dbReference>